<dbReference type="EMBL" id="NWSL01000026">
    <property type="protein sequence ID" value="PDS48565.1"/>
    <property type="molecule type" value="Genomic_DNA"/>
</dbReference>
<evidence type="ECO:0000313" key="2">
    <source>
        <dbReference type="Proteomes" id="UP000219972"/>
    </source>
</evidence>
<comment type="caution">
    <text evidence="1">The sequence shown here is derived from an EMBL/GenBank/DDBJ whole genome shotgun (WGS) entry which is preliminary data.</text>
</comment>
<proteinExistence type="predicted"/>
<organism evidence="1 2">
    <name type="scientific">Rhizobium anhuiense</name>
    <dbReference type="NCBI Taxonomy" id="1184720"/>
    <lineage>
        <taxon>Bacteria</taxon>
        <taxon>Pseudomonadati</taxon>
        <taxon>Pseudomonadota</taxon>
        <taxon>Alphaproteobacteria</taxon>
        <taxon>Hyphomicrobiales</taxon>
        <taxon>Rhizobiaceae</taxon>
        <taxon>Rhizobium/Agrobacterium group</taxon>
        <taxon>Rhizobium</taxon>
    </lineage>
</organism>
<gene>
    <name evidence="1" type="ORF">CO662_29210</name>
</gene>
<evidence type="ECO:0000313" key="1">
    <source>
        <dbReference type="EMBL" id="PDS48565.1"/>
    </source>
</evidence>
<dbReference type="Proteomes" id="UP000219972">
    <property type="component" value="Unassembled WGS sequence"/>
</dbReference>
<protein>
    <submittedName>
        <fullName evidence="1">Uncharacterized protein</fullName>
    </submittedName>
</protein>
<sequence length="109" mass="11823">MITIDRIHAVFDDNTAEGEGSFVESLLPLQLTDIERRDRFAPNYLVRSCAGDAVGHGWSHAPPTQTTDIALLIDGPAGHRIHAYACRFVRASPEWLLVVGRVAAASTVA</sequence>
<accession>A0ABX4J070</accession>
<reference evidence="1 2" key="1">
    <citation type="submission" date="2017-09" db="EMBL/GenBank/DDBJ databases">
        <title>Comparative genomics of rhizobia isolated from Phaseolus vulgaris in China.</title>
        <authorList>
            <person name="Tong W."/>
        </authorList>
    </citation>
    <scope>NUCLEOTIDE SEQUENCE [LARGE SCALE GENOMIC DNA]</scope>
    <source>
        <strain evidence="1 2">Y27</strain>
    </source>
</reference>
<keyword evidence="2" id="KW-1185">Reference proteome</keyword>
<dbReference type="RefSeq" id="WP_097544790.1">
    <property type="nucleotide sequence ID" value="NZ_NWSL01000026.1"/>
</dbReference>
<name>A0ABX4J070_9HYPH</name>